<sequence>MAKKQGVRNFVHKYSIELNRATVEIDKKKAFKRGYCKHKGGKQAPFDFLNLCVVRSALTAAYAW</sequence>
<accession>A0ABV8CR20</accession>
<reference evidence="2" key="1">
    <citation type="journal article" date="2019" name="Int. J. Syst. Evol. Microbiol.">
        <title>The Global Catalogue of Microorganisms (GCM) 10K type strain sequencing project: providing services to taxonomists for standard genome sequencing and annotation.</title>
        <authorList>
            <consortium name="The Broad Institute Genomics Platform"/>
            <consortium name="The Broad Institute Genome Sequencing Center for Infectious Disease"/>
            <person name="Wu L."/>
            <person name="Ma J."/>
        </authorList>
    </citation>
    <scope>NUCLEOTIDE SEQUENCE [LARGE SCALE GENOMIC DNA]</scope>
    <source>
        <strain evidence="2">CCUG 54939</strain>
    </source>
</reference>
<protein>
    <submittedName>
        <fullName evidence="1">Uncharacterized protein</fullName>
    </submittedName>
</protein>
<organism evidence="1 2">
    <name type="scientific">Pseudaeromonas sharmana</name>
    <dbReference type="NCBI Taxonomy" id="328412"/>
    <lineage>
        <taxon>Bacteria</taxon>
        <taxon>Pseudomonadati</taxon>
        <taxon>Pseudomonadota</taxon>
        <taxon>Gammaproteobacteria</taxon>
        <taxon>Aeromonadales</taxon>
        <taxon>Aeromonadaceae</taxon>
        <taxon>Pseudaeromonas</taxon>
    </lineage>
</organism>
<name>A0ABV8CR20_9GAMM</name>
<dbReference type="Proteomes" id="UP001595692">
    <property type="component" value="Unassembled WGS sequence"/>
</dbReference>
<dbReference type="Pfam" id="PF23876">
    <property type="entry name" value="DUF7230"/>
    <property type="match status" value="1"/>
</dbReference>
<evidence type="ECO:0000313" key="1">
    <source>
        <dbReference type="EMBL" id="MFC3914226.1"/>
    </source>
</evidence>
<dbReference type="RefSeq" id="WP_377152877.1">
    <property type="nucleotide sequence ID" value="NZ_JBHSAF010000014.1"/>
</dbReference>
<dbReference type="InterPro" id="IPR055654">
    <property type="entry name" value="DUF7230"/>
</dbReference>
<keyword evidence="2" id="KW-1185">Reference proteome</keyword>
<dbReference type="EMBL" id="JBHSAF010000014">
    <property type="protein sequence ID" value="MFC3914226.1"/>
    <property type="molecule type" value="Genomic_DNA"/>
</dbReference>
<proteinExistence type="predicted"/>
<gene>
    <name evidence="1" type="ORF">ACFOSS_12195</name>
</gene>
<comment type="caution">
    <text evidence="1">The sequence shown here is derived from an EMBL/GenBank/DDBJ whole genome shotgun (WGS) entry which is preliminary data.</text>
</comment>
<evidence type="ECO:0000313" key="2">
    <source>
        <dbReference type="Proteomes" id="UP001595692"/>
    </source>
</evidence>